<dbReference type="Proteomes" id="UP000824190">
    <property type="component" value="Unassembled WGS sequence"/>
</dbReference>
<name>A0A9D1RPB4_9CORY</name>
<protein>
    <submittedName>
        <fullName evidence="3">DNA-processing protein DprA</fullName>
    </submittedName>
</protein>
<dbReference type="PANTHER" id="PTHR43022">
    <property type="entry name" value="PROTEIN SMF"/>
    <property type="match status" value="1"/>
</dbReference>
<reference evidence="3" key="2">
    <citation type="submission" date="2021-04" db="EMBL/GenBank/DDBJ databases">
        <authorList>
            <person name="Gilroy R."/>
        </authorList>
    </citation>
    <scope>NUCLEOTIDE SEQUENCE</scope>
    <source>
        <strain evidence="3">CHK32-1732</strain>
    </source>
</reference>
<evidence type="ECO:0000313" key="4">
    <source>
        <dbReference type="Proteomes" id="UP000824190"/>
    </source>
</evidence>
<dbReference type="Gene3D" id="3.40.50.450">
    <property type="match status" value="1"/>
</dbReference>
<sequence>MSGGAKVDMSGNSDRNRIRAWIYLRRVVEASSVGILECLWPDGDTSEPADVERLAGMINRSDPALPQAVLQSTTGRSQVDPVADDDWARRHGWRLITPDDAEWPHGILEEAFMTIDGDVAVDGVRGQAAQPFALWAKGEGNLDALVQRSVAMVGTRSATSYGREVTHEMAGELATSGFTVVSGGALGIDTAAHRGTLDVGGATVVVMANGPGVVYPTANAKLFAAVATSGLVVSEYPPLQRPARHRFLTRNRLVAAMTQGTVLLAAGYRSGAVNTANWADQMVKPVMVLPGPVTLAEYIGCHKRIRDGAGILVTRALDVREVIEPLGVVDTDRQLSLDCAPSPVQLLTQQQLKVYDCCGLPDDGAGDPPGDGQGAPERIATETAMPVTEVVRIIGELERVGLAVRDGARWVKVRT</sequence>
<proteinExistence type="inferred from homology"/>
<feature type="domain" description="Smf/DprA SLOG" evidence="2">
    <location>
        <begin position="98"/>
        <end position="318"/>
    </location>
</feature>
<comment type="caution">
    <text evidence="3">The sequence shown here is derived from an EMBL/GenBank/DDBJ whole genome shotgun (WGS) entry which is preliminary data.</text>
</comment>
<dbReference type="SUPFAM" id="SSF102405">
    <property type="entry name" value="MCP/YpsA-like"/>
    <property type="match status" value="1"/>
</dbReference>
<organism evidence="3 4">
    <name type="scientific">Candidatus Corynebacterium avicola</name>
    <dbReference type="NCBI Taxonomy" id="2838527"/>
    <lineage>
        <taxon>Bacteria</taxon>
        <taxon>Bacillati</taxon>
        <taxon>Actinomycetota</taxon>
        <taxon>Actinomycetes</taxon>
        <taxon>Mycobacteriales</taxon>
        <taxon>Corynebacteriaceae</taxon>
        <taxon>Corynebacterium</taxon>
    </lineage>
</organism>
<evidence type="ECO:0000256" key="1">
    <source>
        <dbReference type="ARBA" id="ARBA00006525"/>
    </source>
</evidence>
<reference evidence="3" key="1">
    <citation type="journal article" date="2021" name="PeerJ">
        <title>Extensive microbial diversity within the chicken gut microbiome revealed by metagenomics and culture.</title>
        <authorList>
            <person name="Gilroy R."/>
            <person name="Ravi A."/>
            <person name="Getino M."/>
            <person name="Pursley I."/>
            <person name="Horton D.L."/>
            <person name="Alikhan N.F."/>
            <person name="Baker D."/>
            <person name="Gharbi K."/>
            <person name="Hall N."/>
            <person name="Watson M."/>
            <person name="Adriaenssens E.M."/>
            <person name="Foster-Nyarko E."/>
            <person name="Jarju S."/>
            <person name="Secka A."/>
            <person name="Antonio M."/>
            <person name="Oren A."/>
            <person name="Chaudhuri R.R."/>
            <person name="La Ragione R."/>
            <person name="Hildebrand F."/>
            <person name="Pallen M.J."/>
        </authorList>
    </citation>
    <scope>NUCLEOTIDE SEQUENCE</scope>
    <source>
        <strain evidence="3">CHK32-1732</strain>
    </source>
</reference>
<dbReference type="NCBIfam" id="TIGR00732">
    <property type="entry name" value="dprA"/>
    <property type="match status" value="1"/>
</dbReference>
<dbReference type="PANTHER" id="PTHR43022:SF1">
    <property type="entry name" value="PROTEIN SMF"/>
    <property type="match status" value="1"/>
</dbReference>
<dbReference type="InterPro" id="IPR003488">
    <property type="entry name" value="DprA"/>
</dbReference>
<dbReference type="InterPro" id="IPR057666">
    <property type="entry name" value="DrpA_SLOG"/>
</dbReference>
<dbReference type="Pfam" id="PF02481">
    <property type="entry name" value="DNA_processg_A"/>
    <property type="match status" value="1"/>
</dbReference>
<evidence type="ECO:0000259" key="2">
    <source>
        <dbReference type="Pfam" id="PF02481"/>
    </source>
</evidence>
<gene>
    <name evidence="3" type="primary">dprA</name>
    <name evidence="3" type="ORF">H9870_08345</name>
</gene>
<accession>A0A9D1RPB4</accession>
<evidence type="ECO:0000313" key="3">
    <source>
        <dbReference type="EMBL" id="HIW91654.1"/>
    </source>
</evidence>
<dbReference type="AlphaFoldDB" id="A0A9D1RPB4"/>
<dbReference type="GO" id="GO:0009294">
    <property type="term" value="P:DNA-mediated transformation"/>
    <property type="evidence" value="ECO:0007669"/>
    <property type="project" value="InterPro"/>
</dbReference>
<comment type="similarity">
    <text evidence="1">Belongs to the DprA/Smf family.</text>
</comment>
<dbReference type="EMBL" id="DXGC01000073">
    <property type="protein sequence ID" value="HIW91654.1"/>
    <property type="molecule type" value="Genomic_DNA"/>
</dbReference>